<feature type="region of interest" description="Disordered" evidence="1">
    <location>
        <begin position="24"/>
        <end position="57"/>
    </location>
</feature>
<evidence type="ECO:0000256" key="1">
    <source>
        <dbReference type="SAM" id="MobiDB-lite"/>
    </source>
</evidence>
<dbReference type="STRING" id="662367.SAMN05216167_101930"/>
<name>A0A1I1IG57_9BACT</name>
<reference evidence="2 3" key="1">
    <citation type="submission" date="2016-10" db="EMBL/GenBank/DDBJ databases">
        <authorList>
            <person name="de Groot N.N."/>
        </authorList>
    </citation>
    <scope>NUCLEOTIDE SEQUENCE [LARGE SCALE GENOMIC DNA]</scope>
    <source>
        <strain evidence="2 3">DSM 26130</strain>
    </source>
</reference>
<sequence>MNNVLIILLLCLNGLAFGQHQHHEGMDMSKPMTGKPKGDTTRPMDHSMHKGMSKHGSMNMDGSTGDQKMLNYGLTMDTTMGTSMPGMTHSLSRNLSMNRNGSGTSWHPDNTPIYAYMRTPSGSKWSYMMHYAIYLRYTSQNFNNSDGRGRGQQFGAPNWFMGMAQRKVGQRGLFQVRAMLSLDPLTVGNGGYPLLFQTGETYKGQPLIDRQHPHDLVSELSVSYSHAFSKDIDLFGYVGYPGEPALGPPAFMHRISSFNIPDAPLSHHWQDATHILFGVATAGFRYKWAKIEASTFKGREPDENRYNFDKPKFDSYSYRLSVNPSPSLALQFSQGFLTDPEEAHPGENVTRTTASVLHSKGLGPSRYVTSAFVWGRNNHHGEGENSFLAESSLQLDKLAIYGRYENVRKSTEELGITAFADNPGVGPFSINNLTLGTNYRIVQTHNSDLVLGAQLTASKPDRLLQFLYGSMPVSGEIYLRLTPSLMTMKSMNHSGHGQMKGMNH</sequence>
<accession>A0A1I1IG57</accession>
<protein>
    <submittedName>
        <fullName evidence="2">Uncharacterized protein</fullName>
    </submittedName>
</protein>
<proteinExistence type="predicted"/>
<dbReference type="RefSeq" id="WP_093823316.1">
    <property type="nucleotide sequence ID" value="NZ_FOLQ01000001.1"/>
</dbReference>
<keyword evidence="3" id="KW-1185">Reference proteome</keyword>
<dbReference type="AlphaFoldDB" id="A0A1I1IG57"/>
<evidence type="ECO:0000313" key="3">
    <source>
        <dbReference type="Proteomes" id="UP000198598"/>
    </source>
</evidence>
<dbReference type="Proteomes" id="UP000198598">
    <property type="component" value="Unassembled WGS sequence"/>
</dbReference>
<dbReference type="EMBL" id="FOLQ01000001">
    <property type="protein sequence ID" value="SFC34941.1"/>
    <property type="molecule type" value="Genomic_DNA"/>
</dbReference>
<dbReference type="OrthoDB" id="5490906at2"/>
<evidence type="ECO:0000313" key="2">
    <source>
        <dbReference type="EMBL" id="SFC34941.1"/>
    </source>
</evidence>
<feature type="compositionally biased region" description="Basic and acidic residues" evidence="1">
    <location>
        <begin position="36"/>
        <end position="48"/>
    </location>
</feature>
<gene>
    <name evidence="2" type="ORF">SAMN05216167_101930</name>
</gene>
<organism evidence="2 3">
    <name type="scientific">Spirosoma endophyticum</name>
    <dbReference type="NCBI Taxonomy" id="662367"/>
    <lineage>
        <taxon>Bacteria</taxon>
        <taxon>Pseudomonadati</taxon>
        <taxon>Bacteroidota</taxon>
        <taxon>Cytophagia</taxon>
        <taxon>Cytophagales</taxon>
        <taxon>Cytophagaceae</taxon>
        <taxon>Spirosoma</taxon>
    </lineage>
</organism>